<accession>A0A6A6PY74</accession>
<sequence length="213" mass="22372">MSRAPGIAFDISFDGLSSVSQDIVFQNIESLCIPRLDVTANSIIFQNVNFTNLLPCTKFPDATGTLPNIGAVSQIMFNGTNAWQIGPLGQDSSVSGTLPEGSEVSIVAVGNPYLEAIDLSGLAPYNATVIIEDNAICEFVDLPDLSVADTLQVEGNTRLFNLTAPALTTANGPIVISGNDGLSAVDLPALTIARSSVTIEGNIHKQVRPNRSV</sequence>
<dbReference type="GeneID" id="54477936"/>
<organism evidence="1 2">
    <name type="scientific">Neohortaea acidophila</name>
    <dbReference type="NCBI Taxonomy" id="245834"/>
    <lineage>
        <taxon>Eukaryota</taxon>
        <taxon>Fungi</taxon>
        <taxon>Dikarya</taxon>
        <taxon>Ascomycota</taxon>
        <taxon>Pezizomycotina</taxon>
        <taxon>Dothideomycetes</taxon>
        <taxon>Dothideomycetidae</taxon>
        <taxon>Mycosphaerellales</taxon>
        <taxon>Teratosphaeriaceae</taxon>
        <taxon>Neohortaea</taxon>
    </lineage>
</organism>
<evidence type="ECO:0000313" key="1">
    <source>
        <dbReference type="EMBL" id="KAF2484177.1"/>
    </source>
</evidence>
<evidence type="ECO:0000313" key="2">
    <source>
        <dbReference type="Proteomes" id="UP000799767"/>
    </source>
</evidence>
<reference evidence="1" key="1">
    <citation type="journal article" date="2020" name="Stud. Mycol.">
        <title>101 Dothideomycetes genomes: a test case for predicting lifestyles and emergence of pathogens.</title>
        <authorList>
            <person name="Haridas S."/>
            <person name="Albert R."/>
            <person name="Binder M."/>
            <person name="Bloem J."/>
            <person name="Labutti K."/>
            <person name="Salamov A."/>
            <person name="Andreopoulos B."/>
            <person name="Baker S."/>
            <person name="Barry K."/>
            <person name="Bills G."/>
            <person name="Bluhm B."/>
            <person name="Cannon C."/>
            <person name="Castanera R."/>
            <person name="Culley D."/>
            <person name="Daum C."/>
            <person name="Ezra D."/>
            <person name="Gonzalez J."/>
            <person name="Henrissat B."/>
            <person name="Kuo A."/>
            <person name="Liang C."/>
            <person name="Lipzen A."/>
            <person name="Lutzoni F."/>
            <person name="Magnuson J."/>
            <person name="Mondo S."/>
            <person name="Nolan M."/>
            <person name="Ohm R."/>
            <person name="Pangilinan J."/>
            <person name="Park H.-J."/>
            <person name="Ramirez L."/>
            <person name="Alfaro M."/>
            <person name="Sun H."/>
            <person name="Tritt A."/>
            <person name="Yoshinaga Y."/>
            <person name="Zwiers L.-H."/>
            <person name="Turgeon B."/>
            <person name="Goodwin S."/>
            <person name="Spatafora J."/>
            <person name="Crous P."/>
            <person name="Grigoriev I."/>
        </authorList>
    </citation>
    <scope>NUCLEOTIDE SEQUENCE</scope>
    <source>
        <strain evidence="1">CBS 113389</strain>
    </source>
</reference>
<name>A0A6A6PY74_9PEZI</name>
<gene>
    <name evidence="1" type="ORF">BDY17DRAFT_323047</name>
</gene>
<protein>
    <submittedName>
        <fullName evidence="1">Uncharacterized protein</fullName>
    </submittedName>
</protein>
<proteinExistence type="predicted"/>
<keyword evidence="2" id="KW-1185">Reference proteome</keyword>
<dbReference type="EMBL" id="MU001634">
    <property type="protein sequence ID" value="KAF2484177.1"/>
    <property type="molecule type" value="Genomic_DNA"/>
</dbReference>
<dbReference type="Proteomes" id="UP000799767">
    <property type="component" value="Unassembled WGS sequence"/>
</dbReference>
<dbReference type="AlphaFoldDB" id="A0A6A6PY74"/>
<dbReference type="OrthoDB" id="536881at2759"/>
<dbReference type="RefSeq" id="XP_033590747.1">
    <property type="nucleotide sequence ID" value="XM_033736934.1"/>
</dbReference>